<organism evidence="11 12">
    <name type="scientific">Scytalidium lignicola</name>
    <name type="common">Hyphomycete</name>
    <dbReference type="NCBI Taxonomy" id="5539"/>
    <lineage>
        <taxon>Eukaryota</taxon>
        <taxon>Fungi</taxon>
        <taxon>Dikarya</taxon>
        <taxon>Ascomycota</taxon>
        <taxon>Pezizomycotina</taxon>
        <taxon>Leotiomycetes</taxon>
        <taxon>Leotiomycetes incertae sedis</taxon>
        <taxon>Scytalidium</taxon>
    </lineage>
</organism>
<dbReference type="InterPro" id="IPR047544">
    <property type="entry name" value="RING-HC_RBR_RNF216"/>
</dbReference>
<keyword evidence="9" id="KW-0472">Membrane</keyword>
<evidence type="ECO:0000256" key="1">
    <source>
        <dbReference type="ARBA" id="ARBA00004906"/>
    </source>
</evidence>
<evidence type="ECO:0000256" key="5">
    <source>
        <dbReference type="ARBA" id="ARBA00022771"/>
    </source>
</evidence>
<dbReference type="Pfam" id="PF26191">
    <property type="entry name" value="RING-HC_RBR_RNF216"/>
    <property type="match status" value="1"/>
</dbReference>
<dbReference type="CDD" id="cd20353">
    <property type="entry name" value="Rcat_RBR_RNF216"/>
    <property type="match status" value="1"/>
</dbReference>
<comment type="caution">
    <text evidence="11">The sequence shown here is derived from an EMBL/GenBank/DDBJ whole genome shotgun (WGS) entry which is preliminary data.</text>
</comment>
<keyword evidence="4" id="KW-0677">Repeat</keyword>
<dbReference type="SUPFAM" id="SSF57850">
    <property type="entry name" value="RING/U-box"/>
    <property type="match status" value="1"/>
</dbReference>
<dbReference type="OMA" id="IQIEVFR"/>
<dbReference type="OrthoDB" id="10009520at2759"/>
<protein>
    <recommendedName>
        <fullName evidence="10">RING-type domain-containing protein</fullName>
    </recommendedName>
</protein>
<evidence type="ECO:0000256" key="6">
    <source>
        <dbReference type="ARBA" id="ARBA00022786"/>
    </source>
</evidence>
<feature type="region of interest" description="Disordered" evidence="8">
    <location>
        <begin position="1"/>
        <end position="48"/>
    </location>
</feature>
<dbReference type="Pfam" id="PF26200">
    <property type="entry name" value="Rcat_RNF216"/>
    <property type="match status" value="1"/>
</dbReference>
<dbReference type="PANTHER" id="PTHR22770:SF42">
    <property type="entry name" value="FINGER PROTEIN (ZIN), PUTATIVE (AFU_ORTHOLOGUE AFUA_4G03910)-RELATED"/>
    <property type="match status" value="1"/>
</dbReference>
<feature type="transmembrane region" description="Helical" evidence="9">
    <location>
        <begin position="432"/>
        <end position="462"/>
    </location>
</feature>
<sequence>MVFNGLLKSSNHNSSRRSPSRSPKLNATASKAALPGSPEPSRPKSGEYGYIHDEADLLPLQTELPDLRELNESVLALAAIFPDVQVEVFREMLASFDKESRLAVVTDALLKNKAKWVSGRFRVVPKERRKGVGGQPKPDNSDLRILVPTEDKFRSAEYKKAVRSVLSQEFKGLSGSTISGVLAEVNHSYTLARPTLIALSSKSWRFSLSSFFLRRKATSFMEAENHPLIVWNSSGHGSIIPSFKSSGCPELDQELFETVLTPIQQRIRVEREEKDHELALKLNTEEAETNEALHDCECCFTSATFEELSACNDGAHFVCFQCVRHAVNEAVFGQGWQRNIDLRTGSLRCLAASSESCLGFIPYNLIQRSFLAEKGGKDVLRKLDERLAEDSLLKTQLPLVRCPFCSYAEVDELYLPESQRSWRLKRHFQDSFYPLVILILGVGMIPFLLPFFIIFSFVFVILSSQQSFGNYVVSQIDASATRLRRRAQGQKFVCRSPTCGRSSCMFCFKAWTDIHICHESSLLALRTQVELAMSLAIKRTCPRCNTSFVKSSGCNKLTCVCGYQMCYVCRKDIGNGEGYRHFCEHFRPNGSGNCTECMKCDLYRCEDDEVVLKKAKDTAERQWMEKEGANISGDDALRKTLELRLKREGNRFWLGDWEWRFPNWEQVLDGIVDCFIE</sequence>
<keyword evidence="7" id="KW-0862">Zinc</keyword>
<dbReference type="PROSITE" id="PS51873">
    <property type="entry name" value="TRIAD"/>
    <property type="match status" value="1"/>
</dbReference>
<feature type="compositionally biased region" description="Low complexity" evidence="8">
    <location>
        <begin position="1"/>
        <end position="13"/>
    </location>
</feature>
<evidence type="ECO:0000256" key="7">
    <source>
        <dbReference type="ARBA" id="ARBA00022833"/>
    </source>
</evidence>
<evidence type="ECO:0000256" key="9">
    <source>
        <dbReference type="SAM" id="Phobius"/>
    </source>
</evidence>
<accession>A0A3E2H981</accession>
<reference evidence="11 12" key="1">
    <citation type="submission" date="2018-05" db="EMBL/GenBank/DDBJ databases">
        <title>Draft genome sequence of Scytalidium lignicola DSM 105466, a ubiquitous saprotrophic fungus.</title>
        <authorList>
            <person name="Buettner E."/>
            <person name="Gebauer A.M."/>
            <person name="Hofrichter M."/>
            <person name="Liers C."/>
            <person name="Kellner H."/>
        </authorList>
    </citation>
    <scope>NUCLEOTIDE SEQUENCE [LARGE SCALE GENOMIC DNA]</scope>
    <source>
        <strain evidence="11 12">DSM 105466</strain>
    </source>
</reference>
<evidence type="ECO:0000256" key="3">
    <source>
        <dbReference type="ARBA" id="ARBA00022723"/>
    </source>
</evidence>
<dbReference type="InterPro" id="IPR044066">
    <property type="entry name" value="TRIAD_supradom"/>
</dbReference>
<dbReference type="CDD" id="cd16630">
    <property type="entry name" value="RING-HC_RBR_RNF216"/>
    <property type="match status" value="1"/>
</dbReference>
<keyword evidence="3" id="KW-0479">Metal-binding</keyword>
<keyword evidence="2" id="KW-0808">Transferase</keyword>
<feature type="domain" description="RING-type" evidence="10">
    <location>
        <begin position="292"/>
        <end position="598"/>
    </location>
</feature>
<keyword evidence="12" id="KW-1185">Reference proteome</keyword>
<proteinExistence type="predicted"/>
<evidence type="ECO:0000259" key="10">
    <source>
        <dbReference type="PROSITE" id="PS51873"/>
    </source>
</evidence>
<dbReference type="Pfam" id="PF26112">
    <property type="entry name" value="UBA_RNF216"/>
    <property type="match status" value="1"/>
</dbReference>
<dbReference type="InterPro" id="IPR051628">
    <property type="entry name" value="LUBAC_E3_Ligases"/>
</dbReference>
<name>A0A3E2H981_SCYLI</name>
<dbReference type="PANTHER" id="PTHR22770">
    <property type="entry name" value="UBIQUITIN CONJUGATING ENZYME 7 INTERACTING PROTEIN-RELATED"/>
    <property type="match status" value="1"/>
</dbReference>
<dbReference type="Gene3D" id="1.20.120.1750">
    <property type="match status" value="1"/>
</dbReference>
<feature type="non-terminal residue" evidence="11">
    <location>
        <position position="677"/>
    </location>
</feature>
<dbReference type="InterPro" id="IPR047546">
    <property type="entry name" value="Rcat_RBR_RNF216"/>
</dbReference>
<gene>
    <name evidence="11" type="ORF">B7463_g6618</name>
</gene>
<evidence type="ECO:0000256" key="4">
    <source>
        <dbReference type="ARBA" id="ARBA00022737"/>
    </source>
</evidence>
<keyword evidence="6" id="KW-0833">Ubl conjugation pathway</keyword>
<comment type="pathway">
    <text evidence="1">Protein modification; protein ubiquitination.</text>
</comment>
<dbReference type="STRING" id="5539.A0A3E2H981"/>
<evidence type="ECO:0000313" key="12">
    <source>
        <dbReference type="Proteomes" id="UP000258309"/>
    </source>
</evidence>
<keyword evidence="9" id="KW-1133">Transmembrane helix</keyword>
<keyword evidence="9" id="KW-0812">Transmembrane</keyword>
<feature type="non-terminal residue" evidence="11">
    <location>
        <position position="1"/>
    </location>
</feature>
<evidence type="ECO:0000313" key="11">
    <source>
        <dbReference type="EMBL" id="RFU29741.1"/>
    </source>
</evidence>
<dbReference type="InterPro" id="IPR058758">
    <property type="entry name" value="UBA_RNF216"/>
</dbReference>
<dbReference type="AlphaFoldDB" id="A0A3E2H981"/>
<keyword evidence="5" id="KW-0863">Zinc-finger</keyword>
<dbReference type="Proteomes" id="UP000258309">
    <property type="component" value="Unassembled WGS sequence"/>
</dbReference>
<dbReference type="EMBL" id="NCSJ02000119">
    <property type="protein sequence ID" value="RFU29741.1"/>
    <property type="molecule type" value="Genomic_DNA"/>
</dbReference>
<dbReference type="GO" id="GO:0008270">
    <property type="term" value="F:zinc ion binding"/>
    <property type="evidence" value="ECO:0007669"/>
    <property type="project" value="UniProtKB-KW"/>
</dbReference>
<evidence type="ECO:0000256" key="2">
    <source>
        <dbReference type="ARBA" id="ARBA00022679"/>
    </source>
</evidence>
<evidence type="ECO:0000256" key="8">
    <source>
        <dbReference type="SAM" id="MobiDB-lite"/>
    </source>
</evidence>
<dbReference type="GO" id="GO:0016740">
    <property type="term" value="F:transferase activity"/>
    <property type="evidence" value="ECO:0007669"/>
    <property type="project" value="UniProtKB-KW"/>
</dbReference>